<dbReference type="InterPro" id="IPR036135">
    <property type="entry name" value="MoeA_linker/N_sf"/>
</dbReference>
<evidence type="ECO:0000256" key="4">
    <source>
        <dbReference type="RuleBase" id="RU365090"/>
    </source>
</evidence>
<dbReference type="InterPro" id="IPR036425">
    <property type="entry name" value="MoaB/Mog-like_dom_sf"/>
</dbReference>
<organism evidence="6 7">
    <name type="scientific">Haloferula sargassicola</name>
    <dbReference type="NCBI Taxonomy" id="490096"/>
    <lineage>
        <taxon>Bacteria</taxon>
        <taxon>Pseudomonadati</taxon>
        <taxon>Verrucomicrobiota</taxon>
        <taxon>Verrucomicrobiia</taxon>
        <taxon>Verrucomicrobiales</taxon>
        <taxon>Verrucomicrobiaceae</taxon>
        <taxon>Haloferula</taxon>
    </lineage>
</organism>
<keyword evidence="4" id="KW-0460">Magnesium</keyword>
<dbReference type="Pfam" id="PF03453">
    <property type="entry name" value="MoeA_N"/>
    <property type="match status" value="1"/>
</dbReference>
<evidence type="ECO:0000256" key="2">
    <source>
        <dbReference type="ARBA" id="ARBA00010763"/>
    </source>
</evidence>
<dbReference type="RefSeq" id="WP_353568150.1">
    <property type="nucleotide sequence ID" value="NZ_BAABRI010000020.1"/>
</dbReference>
<evidence type="ECO:0000313" key="7">
    <source>
        <dbReference type="Proteomes" id="UP001476282"/>
    </source>
</evidence>
<comment type="catalytic activity">
    <reaction evidence="3">
        <text>adenylyl-molybdopterin + molybdate = Mo-molybdopterin + AMP + H(+)</text>
        <dbReference type="Rhea" id="RHEA:35047"/>
        <dbReference type="ChEBI" id="CHEBI:15378"/>
        <dbReference type="ChEBI" id="CHEBI:36264"/>
        <dbReference type="ChEBI" id="CHEBI:62727"/>
        <dbReference type="ChEBI" id="CHEBI:71302"/>
        <dbReference type="ChEBI" id="CHEBI:456215"/>
        <dbReference type="EC" id="2.10.1.1"/>
    </reaction>
</comment>
<evidence type="ECO:0000259" key="5">
    <source>
        <dbReference type="SMART" id="SM00852"/>
    </source>
</evidence>
<comment type="similarity">
    <text evidence="2 4">Belongs to the MoeA family.</text>
</comment>
<gene>
    <name evidence="6" type="ORF">Hsar01_03290</name>
</gene>
<dbReference type="InterPro" id="IPR001453">
    <property type="entry name" value="MoaB/Mog_dom"/>
</dbReference>
<comment type="cofactor">
    <cofactor evidence="4">
        <name>Mg(2+)</name>
        <dbReference type="ChEBI" id="CHEBI:18420"/>
    </cofactor>
</comment>
<dbReference type="Gene3D" id="3.90.105.10">
    <property type="entry name" value="Molybdopterin biosynthesis moea protein, domain 2"/>
    <property type="match status" value="1"/>
</dbReference>
<comment type="caution">
    <text evidence="6">The sequence shown here is derived from an EMBL/GenBank/DDBJ whole genome shotgun (WGS) entry which is preliminary data.</text>
</comment>
<dbReference type="Gene3D" id="3.40.980.10">
    <property type="entry name" value="MoaB/Mog-like domain"/>
    <property type="match status" value="1"/>
</dbReference>
<dbReference type="EMBL" id="BAABRI010000020">
    <property type="protein sequence ID" value="GAA5484051.1"/>
    <property type="molecule type" value="Genomic_DNA"/>
</dbReference>
<reference evidence="6 7" key="1">
    <citation type="submission" date="2024-02" db="EMBL/GenBank/DDBJ databases">
        <title>Haloferula sargassicola NBRC 104335.</title>
        <authorList>
            <person name="Ichikawa N."/>
            <person name="Katano-Makiyama Y."/>
            <person name="Hidaka K."/>
        </authorList>
    </citation>
    <scope>NUCLEOTIDE SEQUENCE [LARGE SCALE GENOMIC DNA]</scope>
    <source>
        <strain evidence="6 7">NBRC 104335</strain>
    </source>
</reference>
<keyword evidence="7" id="KW-1185">Reference proteome</keyword>
<dbReference type="Pfam" id="PF00994">
    <property type="entry name" value="MoCF_biosynth"/>
    <property type="match status" value="1"/>
</dbReference>
<dbReference type="SUPFAM" id="SSF63882">
    <property type="entry name" value="MoeA N-terminal region -like"/>
    <property type="match status" value="1"/>
</dbReference>
<dbReference type="EC" id="2.10.1.1" evidence="4"/>
<dbReference type="InterPro" id="IPR005110">
    <property type="entry name" value="MoeA_linker/N"/>
</dbReference>
<dbReference type="InterPro" id="IPR036688">
    <property type="entry name" value="MoeA_C_domain_IV_sf"/>
</dbReference>
<dbReference type="CDD" id="cd00887">
    <property type="entry name" value="MoeA"/>
    <property type="match status" value="1"/>
</dbReference>
<keyword evidence="4" id="KW-0500">Molybdenum</keyword>
<dbReference type="Gene3D" id="2.40.340.10">
    <property type="entry name" value="MoeA, C-terminal, domain IV"/>
    <property type="match status" value="1"/>
</dbReference>
<accession>A0ABP9UUJ3</accession>
<dbReference type="PANTHER" id="PTHR10192">
    <property type="entry name" value="MOLYBDOPTERIN BIOSYNTHESIS PROTEIN"/>
    <property type="match status" value="1"/>
</dbReference>
<protein>
    <recommendedName>
        <fullName evidence="4">Molybdopterin molybdenumtransferase</fullName>
        <ecNumber evidence="4">2.10.1.1</ecNumber>
    </recommendedName>
</protein>
<sequence>MDRLISTAEADALITAAVPAVTAERVPLAEALGRTLAAPILADRDLPPYPRSMMDGIAFHSSSAQPLAIQGLHAAGDPPPAPLQPNHAWEIMTGASVPADCDTVIPYEDLEWLRRPAAGRGSGGPPQTQIQAAYHPGQFIHPTGSDAKAGDILIPAGRLIGPAEIAIAASVGATHPEVAARPRIALITSGDEVVPPDAAPEPWQIRASNGPMLEAALRQLGHAAVSHHIPDEPEAARATLHRALDTADLLILCGGISKGKKDLIRPLLEERLGPPAFHGVRQRPGKPLAFWPGPPTVFALPGNPVSVLATFTRHVIPFLIRREGREPHHPKRFLPKNTEPLPKFAWFLALDAAGNPLPPRNSGDFVSISGLTGFLEIPPSSDFTQQPLSFFPLYPFS</sequence>
<proteinExistence type="inferred from homology"/>
<name>A0ABP9UUJ3_9BACT</name>
<dbReference type="PANTHER" id="PTHR10192:SF5">
    <property type="entry name" value="GEPHYRIN"/>
    <property type="match status" value="1"/>
</dbReference>
<feature type="domain" description="MoaB/Mog" evidence="5">
    <location>
        <begin position="185"/>
        <end position="322"/>
    </location>
</feature>
<evidence type="ECO:0000256" key="3">
    <source>
        <dbReference type="ARBA" id="ARBA00047317"/>
    </source>
</evidence>
<dbReference type="SUPFAM" id="SSF53218">
    <property type="entry name" value="Molybdenum cofactor biosynthesis proteins"/>
    <property type="match status" value="1"/>
</dbReference>
<evidence type="ECO:0000256" key="1">
    <source>
        <dbReference type="ARBA" id="ARBA00002901"/>
    </source>
</evidence>
<keyword evidence="4" id="KW-0479">Metal-binding</keyword>
<keyword evidence="4" id="KW-0501">Molybdenum cofactor biosynthesis</keyword>
<comment type="pathway">
    <text evidence="4">Cofactor biosynthesis; molybdopterin biosynthesis.</text>
</comment>
<dbReference type="Gene3D" id="2.170.190.11">
    <property type="entry name" value="Molybdopterin biosynthesis moea protein, domain 3"/>
    <property type="match status" value="1"/>
</dbReference>
<dbReference type="Proteomes" id="UP001476282">
    <property type="component" value="Unassembled WGS sequence"/>
</dbReference>
<evidence type="ECO:0000313" key="6">
    <source>
        <dbReference type="EMBL" id="GAA5484051.1"/>
    </source>
</evidence>
<keyword evidence="4" id="KW-0808">Transferase</keyword>
<dbReference type="SMART" id="SM00852">
    <property type="entry name" value="MoCF_biosynth"/>
    <property type="match status" value="1"/>
</dbReference>
<dbReference type="InterPro" id="IPR038987">
    <property type="entry name" value="MoeA-like"/>
</dbReference>
<comment type="function">
    <text evidence="1 4">Catalyzes the insertion of molybdate into adenylated molybdopterin with the concomitant release of AMP.</text>
</comment>